<dbReference type="Pfam" id="PF04248">
    <property type="entry name" value="NTP_transf_9"/>
    <property type="match status" value="1"/>
</dbReference>
<evidence type="ECO:0000259" key="1">
    <source>
        <dbReference type="Pfam" id="PF04248"/>
    </source>
</evidence>
<dbReference type="AlphaFoldDB" id="A0A2H0RJ62"/>
<reference evidence="2 3" key="1">
    <citation type="submission" date="2017-09" db="EMBL/GenBank/DDBJ databases">
        <title>Depth-based differentiation of microbial function through sediment-hosted aquifers and enrichment of novel symbionts in the deep terrestrial subsurface.</title>
        <authorList>
            <person name="Probst A.J."/>
            <person name="Ladd B."/>
            <person name="Jarett J.K."/>
            <person name="Geller-Mcgrath D.E."/>
            <person name="Sieber C.M."/>
            <person name="Emerson J.B."/>
            <person name="Anantharaman K."/>
            <person name="Thomas B.C."/>
            <person name="Malmstrom R."/>
            <person name="Stieglmeier M."/>
            <person name="Klingl A."/>
            <person name="Woyke T."/>
            <person name="Ryan C.M."/>
            <person name="Banfield J.F."/>
        </authorList>
    </citation>
    <scope>NUCLEOTIDE SEQUENCE [LARGE SCALE GENOMIC DNA]</scope>
    <source>
        <strain evidence="2">CG10_big_fil_rev_8_21_14_0_10_45_14</strain>
    </source>
</reference>
<dbReference type="InterPro" id="IPR007361">
    <property type="entry name" value="DUF427"/>
</dbReference>
<evidence type="ECO:0000313" key="2">
    <source>
        <dbReference type="EMBL" id="PIR46480.1"/>
    </source>
</evidence>
<sequence length="93" mass="10708">MKAIWNNKVIAESDKTTVVENNHYFPPETVKMEYLTKNGTTYTCPWKGLSDYYDVVVDGKTAKNGAWMYQNPKPEAEHVRGKFAFWQGVEVQS</sequence>
<comment type="caution">
    <text evidence="2">The sequence shown here is derived from an EMBL/GenBank/DDBJ whole genome shotgun (WGS) entry which is preliminary data.</text>
</comment>
<dbReference type="PANTHER" id="PTHR34310">
    <property type="entry name" value="DUF427 DOMAIN PROTEIN (AFU_ORTHOLOGUE AFUA_3G02220)"/>
    <property type="match status" value="1"/>
</dbReference>
<proteinExistence type="predicted"/>
<dbReference type="PANTHER" id="PTHR34310:SF5">
    <property type="entry name" value="DUF427 DOMAIN PROTEIN (AFU_ORTHOLOGUE AFUA_3G02220)"/>
    <property type="match status" value="1"/>
</dbReference>
<dbReference type="InterPro" id="IPR038694">
    <property type="entry name" value="DUF427_sf"/>
</dbReference>
<accession>A0A2H0RJ62</accession>
<dbReference type="Proteomes" id="UP000230833">
    <property type="component" value="Unassembled WGS sequence"/>
</dbReference>
<name>A0A2H0RJ62_9BACT</name>
<dbReference type="Gene3D" id="2.170.150.40">
    <property type="entry name" value="Domain of unknown function (DUF427)"/>
    <property type="match status" value="1"/>
</dbReference>
<dbReference type="EMBL" id="PCYL01000043">
    <property type="protein sequence ID" value="PIR46480.1"/>
    <property type="molecule type" value="Genomic_DNA"/>
</dbReference>
<organism evidence="2 3">
    <name type="scientific">Candidatus Vogelbacteria bacterium CG10_big_fil_rev_8_21_14_0_10_45_14</name>
    <dbReference type="NCBI Taxonomy" id="1975042"/>
    <lineage>
        <taxon>Bacteria</taxon>
        <taxon>Candidatus Vogeliibacteriota</taxon>
    </lineage>
</organism>
<evidence type="ECO:0000313" key="3">
    <source>
        <dbReference type="Proteomes" id="UP000230833"/>
    </source>
</evidence>
<protein>
    <recommendedName>
        <fullName evidence="1">DUF427 domain-containing protein</fullName>
    </recommendedName>
</protein>
<feature type="domain" description="DUF427" evidence="1">
    <location>
        <begin position="1"/>
        <end position="87"/>
    </location>
</feature>
<gene>
    <name evidence="2" type="ORF">COV07_04045</name>
</gene>